<feature type="domain" description="Pirin C-terminal" evidence="5">
    <location>
        <begin position="268"/>
        <end position="310"/>
    </location>
</feature>
<dbReference type="CDD" id="cd02909">
    <property type="entry name" value="cupin_pirin_N"/>
    <property type="match status" value="1"/>
</dbReference>
<reference evidence="6 7" key="1">
    <citation type="submission" date="2016-10" db="EMBL/GenBank/DDBJ databases">
        <authorList>
            <person name="Cai Z."/>
        </authorList>
    </citation>
    <scope>NUCLEOTIDE SEQUENCE [LARGE SCALE GENOMIC DNA]</scope>
</reference>
<comment type="similarity">
    <text evidence="1 3">Belongs to the pirin family.</text>
</comment>
<dbReference type="EMBL" id="FNXT01000687">
    <property type="protein sequence ID" value="SZX66119.1"/>
    <property type="molecule type" value="Genomic_DNA"/>
</dbReference>
<dbReference type="SUPFAM" id="SSF51182">
    <property type="entry name" value="RmlC-like cupins"/>
    <property type="match status" value="2"/>
</dbReference>
<evidence type="ECO:0000313" key="7">
    <source>
        <dbReference type="Proteomes" id="UP000256970"/>
    </source>
</evidence>
<dbReference type="Pfam" id="PF02678">
    <property type="entry name" value="Pirin"/>
    <property type="match status" value="1"/>
</dbReference>
<dbReference type="PANTHER" id="PTHR13903">
    <property type="entry name" value="PIRIN-RELATED"/>
    <property type="match status" value="1"/>
</dbReference>
<dbReference type="InterPro" id="IPR011051">
    <property type="entry name" value="RmlC_Cupin_sf"/>
</dbReference>
<dbReference type="Pfam" id="PF05726">
    <property type="entry name" value="Pirin_C"/>
    <property type="match status" value="2"/>
</dbReference>
<evidence type="ECO:0000256" key="3">
    <source>
        <dbReference type="RuleBase" id="RU003457"/>
    </source>
</evidence>
<dbReference type="InterPro" id="IPR014710">
    <property type="entry name" value="RmlC-like_jellyroll"/>
</dbReference>
<gene>
    <name evidence="6" type="ORF">BQ4739_LOCUS6559</name>
</gene>
<feature type="binding site" evidence="2">
    <location>
        <position position="107"/>
    </location>
    <ligand>
        <name>Fe cation</name>
        <dbReference type="ChEBI" id="CHEBI:24875"/>
    </ligand>
</feature>
<sequence>MSTATQMLRPVVKVVEGMRLSEGAGVQIRRTVGTPKLRNLDPFLMLDELKLPVNQASAGFPDHPHRGFETCSIMLEGEMQHKDSAGNAGVIGPGGVQWMTAGRGLVHSEMPVGRQGRLWGFQLWINLPRKHKMTKPRYQDYQASDIPAVEAAGSRVRVMAGQHAGTTGPIVMKNPGMLVDVILQPGAAVTLQVPQGWSGFAYVYDGAGSISGSPAKMQHALVLGDGDHITAEAAAAAAAAAASSAAESSVSDGAGGGESNGYGQGEGSGLKFLLMAGQPIGEPIVQHGPFVMNSQQEIMQAFSDYQAGRLQDPRDNVWEGDDEL</sequence>
<evidence type="ECO:0000259" key="4">
    <source>
        <dbReference type="Pfam" id="PF02678"/>
    </source>
</evidence>
<evidence type="ECO:0000256" key="2">
    <source>
        <dbReference type="PIRSR" id="PIRSR006232-1"/>
    </source>
</evidence>
<proteinExistence type="inferred from homology"/>
<evidence type="ECO:0000313" key="6">
    <source>
        <dbReference type="EMBL" id="SZX66119.1"/>
    </source>
</evidence>
<keyword evidence="2" id="KW-0408">Iron</keyword>
<keyword evidence="7" id="KW-1185">Reference proteome</keyword>
<keyword evidence="2" id="KW-0479">Metal-binding</keyword>
<dbReference type="PIRSF" id="PIRSF006232">
    <property type="entry name" value="Pirin"/>
    <property type="match status" value="1"/>
</dbReference>
<dbReference type="Proteomes" id="UP000256970">
    <property type="component" value="Unassembled WGS sequence"/>
</dbReference>
<evidence type="ECO:0000256" key="1">
    <source>
        <dbReference type="ARBA" id="ARBA00008416"/>
    </source>
</evidence>
<feature type="binding site" evidence="2">
    <location>
        <position position="109"/>
    </location>
    <ligand>
        <name>Fe cation</name>
        <dbReference type="ChEBI" id="CHEBI:24875"/>
    </ligand>
</feature>
<accession>A0A383VMR9</accession>
<dbReference type="InterPro" id="IPR012093">
    <property type="entry name" value="Pirin"/>
</dbReference>
<comment type="cofactor">
    <cofactor evidence="2">
        <name>Fe cation</name>
        <dbReference type="ChEBI" id="CHEBI:24875"/>
    </cofactor>
    <text evidence="2">Binds 1 Fe cation per subunit.</text>
</comment>
<evidence type="ECO:0000259" key="5">
    <source>
        <dbReference type="Pfam" id="PF05726"/>
    </source>
</evidence>
<dbReference type="AlphaFoldDB" id="A0A383VMR9"/>
<dbReference type="CDD" id="cd02247">
    <property type="entry name" value="cupin_pirin_C"/>
    <property type="match status" value="1"/>
</dbReference>
<feature type="domain" description="Pirin C-terminal" evidence="5">
    <location>
        <begin position="179"/>
        <end position="235"/>
    </location>
</feature>
<feature type="binding site" evidence="2">
    <location>
        <position position="65"/>
    </location>
    <ligand>
        <name>Fe cation</name>
        <dbReference type="ChEBI" id="CHEBI:24875"/>
    </ligand>
</feature>
<name>A0A383VMR9_TETOB</name>
<organism evidence="6 7">
    <name type="scientific">Tetradesmus obliquus</name>
    <name type="common">Green alga</name>
    <name type="synonym">Acutodesmus obliquus</name>
    <dbReference type="NCBI Taxonomy" id="3088"/>
    <lineage>
        <taxon>Eukaryota</taxon>
        <taxon>Viridiplantae</taxon>
        <taxon>Chlorophyta</taxon>
        <taxon>core chlorophytes</taxon>
        <taxon>Chlorophyceae</taxon>
        <taxon>CS clade</taxon>
        <taxon>Sphaeropleales</taxon>
        <taxon>Scenedesmaceae</taxon>
        <taxon>Tetradesmus</taxon>
    </lineage>
</organism>
<evidence type="ECO:0008006" key="8">
    <source>
        <dbReference type="Google" id="ProtNLM"/>
    </source>
</evidence>
<dbReference type="GO" id="GO:0046872">
    <property type="term" value="F:metal ion binding"/>
    <property type="evidence" value="ECO:0007669"/>
    <property type="project" value="UniProtKB-KW"/>
</dbReference>
<feature type="domain" description="Pirin N-terminal" evidence="4">
    <location>
        <begin position="26"/>
        <end position="125"/>
    </location>
</feature>
<dbReference type="PANTHER" id="PTHR13903:SF8">
    <property type="entry name" value="PIRIN"/>
    <property type="match status" value="1"/>
</dbReference>
<dbReference type="Gene3D" id="2.60.120.10">
    <property type="entry name" value="Jelly Rolls"/>
    <property type="match status" value="2"/>
</dbReference>
<protein>
    <recommendedName>
        <fullName evidence="8">Pirin</fullName>
    </recommendedName>
</protein>
<dbReference type="STRING" id="3088.A0A383VMR9"/>
<dbReference type="InterPro" id="IPR008778">
    <property type="entry name" value="Pirin_C_dom"/>
</dbReference>
<feature type="binding site" evidence="2">
    <location>
        <position position="63"/>
    </location>
    <ligand>
        <name>Fe cation</name>
        <dbReference type="ChEBI" id="CHEBI:24875"/>
    </ligand>
</feature>
<dbReference type="InterPro" id="IPR003829">
    <property type="entry name" value="Pirin_N_dom"/>
</dbReference>